<feature type="region of interest" description="Disordered" evidence="1">
    <location>
        <begin position="42"/>
        <end position="68"/>
    </location>
</feature>
<organism evidence="2 3">
    <name type="scientific">Vitreoscilla filiformis</name>
    <dbReference type="NCBI Taxonomy" id="63"/>
    <lineage>
        <taxon>Bacteria</taxon>
        <taxon>Pseudomonadati</taxon>
        <taxon>Pseudomonadota</taxon>
        <taxon>Betaproteobacteria</taxon>
        <taxon>Neisseriales</taxon>
        <taxon>Neisseriaceae</taxon>
        <taxon>Vitreoscilla</taxon>
    </lineage>
</organism>
<evidence type="ECO:0000313" key="3">
    <source>
        <dbReference type="Proteomes" id="UP000199729"/>
    </source>
</evidence>
<reference evidence="2 3" key="1">
    <citation type="submission" date="2017-07" db="EMBL/GenBank/DDBJ databases">
        <title>Complete Genome Sequence of the cosmetic ferment Vitreoscilla filiformis (ATCC15551).</title>
        <authorList>
            <person name="Contreras S."/>
            <person name="Sagory-Zalkind P."/>
            <person name="Blanquart H."/>
            <person name="Iltis A."/>
            <person name="Morand S.C."/>
        </authorList>
    </citation>
    <scope>NUCLEOTIDE SEQUENCE [LARGE SCALE GENOMIC DNA]</scope>
    <source>
        <strain evidence="2 3">ATCC 15551</strain>
    </source>
</reference>
<feature type="compositionally biased region" description="Basic and acidic residues" evidence="1">
    <location>
        <begin position="59"/>
        <end position="68"/>
    </location>
</feature>
<protein>
    <submittedName>
        <fullName evidence="2">Uncharacterized protein</fullName>
    </submittedName>
</protein>
<name>A0A221KC21_VITFI</name>
<dbReference type="AlphaFoldDB" id="A0A221KC21"/>
<dbReference type="KEGG" id="vff:VITFI_CDS0794"/>
<feature type="compositionally biased region" description="Polar residues" evidence="1">
    <location>
        <begin position="42"/>
        <end position="58"/>
    </location>
</feature>
<keyword evidence="3" id="KW-1185">Reference proteome</keyword>
<accession>A0A221KC21</accession>
<feature type="region of interest" description="Disordered" evidence="1">
    <location>
        <begin position="1"/>
        <end position="26"/>
    </location>
</feature>
<evidence type="ECO:0000256" key="1">
    <source>
        <dbReference type="SAM" id="MobiDB-lite"/>
    </source>
</evidence>
<proteinExistence type="predicted"/>
<gene>
    <name evidence="2" type="ORF">VITFI_CDS0794</name>
</gene>
<dbReference type="Proteomes" id="UP000199729">
    <property type="component" value="Chromosome"/>
</dbReference>
<dbReference type="EMBL" id="CP022423">
    <property type="protein sequence ID" value="ASM76572.1"/>
    <property type="molecule type" value="Genomic_DNA"/>
</dbReference>
<sequence length="68" mass="7701">MLASRRRLALADASHPGKHQRAGQGSVKAWWLATTNRWRTTSALHRSPTKPGSLQSDQRTLEKRRIIV</sequence>
<evidence type="ECO:0000313" key="2">
    <source>
        <dbReference type="EMBL" id="ASM76572.1"/>
    </source>
</evidence>